<dbReference type="EMBL" id="QLNP01000074">
    <property type="protein sequence ID" value="RAM37302.1"/>
    <property type="molecule type" value="Genomic_DNA"/>
</dbReference>
<name>A0A328HFM5_ARTGO</name>
<evidence type="ECO:0000313" key="3">
    <source>
        <dbReference type="Proteomes" id="UP000249166"/>
    </source>
</evidence>
<dbReference type="GO" id="GO:0000160">
    <property type="term" value="P:phosphorelay signal transduction system"/>
    <property type="evidence" value="ECO:0007669"/>
    <property type="project" value="InterPro"/>
</dbReference>
<dbReference type="AlphaFoldDB" id="A0A328HFM5"/>
<gene>
    <name evidence="2" type="ORF">DBZ45_10840</name>
</gene>
<accession>A0A328HFM5</accession>
<reference evidence="2 3" key="1">
    <citation type="submission" date="2018-04" db="EMBL/GenBank/DDBJ databases">
        <title>Bacteria isolated from cave deposits of Manipur.</title>
        <authorList>
            <person name="Sahoo D."/>
            <person name="Sarangthem I."/>
            <person name="Nandeibam J."/>
        </authorList>
    </citation>
    <scope>NUCLEOTIDE SEQUENCE [LARGE SCALE GENOMIC DNA]</scope>
    <source>
        <strain evidence="3">mrc11</strain>
    </source>
</reference>
<dbReference type="SUPFAM" id="SSF47226">
    <property type="entry name" value="Histidine-containing phosphotransfer domain, HPT domain"/>
    <property type="match status" value="1"/>
</dbReference>
<dbReference type="Proteomes" id="UP000249166">
    <property type="component" value="Unassembled WGS sequence"/>
</dbReference>
<feature type="domain" description="HPt" evidence="1">
    <location>
        <begin position="31"/>
        <end position="113"/>
    </location>
</feature>
<dbReference type="InterPro" id="IPR036641">
    <property type="entry name" value="HPT_dom_sf"/>
</dbReference>
<dbReference type="Gene3D" id="1.20.120.160">
    <property type="entry name" value="HPT domain"/>
    <property type="match status" value="1"/>
</dbReference>
<evidence type="ECO:0000259" key="1">
    <source>
        <dbReference type="Pfam" id="PF01627"/>
    </source>
</evidence>
<comment type="caution">
    <text evidence="2">The sequence shown here is derived from an EMBL/GenBank/DDBJ whole genome shotgun (WGS) entry which is preliminary data.</text>
</comment>
<protein>
    <submittedName>
        <fullName evidence="2">Hpt domain-containing protein</fullName>
    </submittedName>
</protein>
<organism evidence="2 3">
    <name type="scientific">Arthrobacter globiformis</name>
    <dbReference type="NCBI Taxonomy" id="1665"/>
    <lineage>
        <taxon>Bacteria</taxon>
        <taxon>Bacillati</taxon>
        <taxon>Actinomycetota</taxon>
        <taxon>Actinomycetes</taxon>
        <taxon>Micrococcales</taxon>
        <taxon>Micrococcaceae</taxon>
        <taxon>Arthrobacter</taxon>
    </lineage>
</organism>
<dbReference type="Pfam" id="PF01627">
    <property type="entry name" value="Hpt"/>
    <property type="match status" value="1"/>
</dbReference>
<dbReference type="InterPro" id="IPR008207">
    <property type="entry name" value="Sig_transdc_His_kin_Hpt_dom"/>
</dbReference>
<dbReference type="RefSeq" id="WP_111903907.1">
    <property type="nucleotide sequence ID" value="NZ_QLNP01000074.1"/>
</dbReference>
<proteinExistence type="predicted"/>
<sequence>MPETHVHPGLDMSWVRSLTAELGTAEPALRFLAEYLEMLPARIARIQATMDDRDAEACEDAVLSLRVTSSMAGAVDVEAECLAIESSIREGDFHSAQEAAAGMHATVQQLREAGPGLLAHARTALPAPA</sequence>
<evidence type="ECO:0000313" key="2">
    <source>
        <dbReference type="EMBL" id="RAM37302.1"/>
    </source>
</evidence>
<dbReference type="OrthoDB" id="4942124at2"/>